<keyword evidence="3" id="KW-1185">Reference proteome</keyword>
<keyword evidence="1" id="KW-0812">Transmembrane</keyword>
<dbReference type="SUPFAM" id="SSF160419">
    <property type="entry name" value="YdfO-like"/>
    <property type="match status" value="1"/>
</dbReference>
<accession>A0AAE9LTW5</accession>
<feature type="transmembrane region" description="Helical" evidence="1">
    <location>
        <begin position="100"/>
        <end position="122"/>
    </location>
</feature>
<dbReference type="KEGG" id="atz:M5E07_06330"/>
<dbReference type="Gene3D" id="3.30.1810.10">
    <property type="entry name" value="YdfO-like"/>
    <property type="match status" value="1"/>
</dbReference>
<gene>
    <name evidence="2" type="ORF">M5E07_06330</name>
</gene>
<keyword evidence="1" id="KW-0472">Membrane</keyword>
<organism evidence="2 3">
    <name type="scientific">Acinetobacter tibetensis</name>
    <dbReference type="NCBI Taxonomy" id="2943497"/>
    <lineage>
        <taxon>Bacteria</taxon>
        <taxon>Pseudomonadati</taxon>
        <taxon>Pseudomonadota</taxon>
        <taxon>Gammaproteobacteria</taxon>
        <taxon>Moraxellales</taxon>
        <taxon>Moraxellaceae</taxon>
        <taxon>Acinetobacter</taxon>
    </lineage>
</organism>
<protein>
    <submittedName>
        <fullName evidence="2">DUF1398 family protein</fullName>
    </submittedName>
</protein>
<reference evidence="2" key="1">
    <citation type="submission" date="2022-06" db="EMBL/GenBank/DDBJ databases">
        <title>Isolation, identification and characterization of iprodione-degrading strains in Lhasa, Tibet.</title>
        <authorList>
            <person name="Pan H."/>
        </authorList>
    </citation>
    <scope>NUCLEOTIDE SEQUENCE</scope>
    <source>
        <strain evidence="2">Y-23</strain>
    </source>
</reference>
<evidence type="ECO:0000313" key="2">
    <source>
        <dbReference type="EMBL" id="USE84415.1"/>
    </source>
</evidence>
<sequence length="123" mass="13805">MSAAIEIIEQALQKGMNYRSQIAGFPYLAEALREAGVTINEWILPSCQSLYQTNKGSVIFPNSALITTATDIPKFNQDLLIHALRADQAGQTTFPEFLQAIWSAGIIRYVVNFVTCHLLWLFR</sequence>
<dbReference type="InterPro" id="IPR009833">
    <property type="entry name" value="DUF1398"/>
</dbReference>
<dbReference type="Pfam" id="PF07166">
    <property type="entry name" value="DUF1398"/>
    <property type="match status" value="1"/>
</dbReference>
<dbReference type="Proteomes" id="UP001056716">
    <property type="component" value="Chromosome"/>
</dbReference>
<dbReference type="RefSeq" id="WP_252223122.1">
    <property type="nucleotide sequence ID" value="NZ_CP098732.1"/>
</dbReference>
<evidence type="ECO:0000256" key="1">
    <source>
        <dbReference type="SAM" id="Phobius"/>
    </source>
</evidence>
<dbReference type="InterPro" id="IPR036696">
    <property type="entry name" value="YdfO-like_sf"/>
</dbReference>
<proteinExistence type="predicted"/>
<name>A0AAE9LTW5_9GAMM</name>
<dbReference type="AlphaFoldDB" id="A0AAE9LTW5"/>
<keyword evidence="1" id="KW-1133">Transmembrane helix</keyword>
<dbReference type="EMBL" id="CP098732">
    <property type="protein sequence ID" value="USE84415.1"/>
    <property type="molecule type" value="Genomic_DNA"/>
</dbReference>
<evidence type="ECO:0000313" key="3">
    <source>
        <dbReference type="Proteomes" id="UP001056716"/>
    </source>
</evidence>